<feature type="transmembrane region" description="Helical" evidence="1">
    <location>
        <begin position="39"/>
        <end position="59"/>
    </location>
</feature>
<keyword evidence="1" id="KW-0472">Membrane</keyword>
<feature type="transmembrane region" description="Helical" evidence="1">
    <location>
        <begin position="12"/>
        <end position="33"/>
    </location>
</feature>
<evidence type="ECO:0000313" key="3">
    <source>
        <dbReference type="Proteomes" id="UP001152598"/>
    </source>
</evidence>
<keyword evidence="1" id="KW-1133">Transmembrane helix</keyword>
<accession>A0AAP4DUP9</accession>
<protein>
    <submittedName>
        <fullName evidence="2">Phage holin</fullName>
    </submittedName>
</protein>
<dbReference type="Proteomes" id="UP001152598">
    <property type="component" value="Unassembled WGS sequence"/>
</dbReference>
<gene>
    <name evidence="2" type="ORF">OGZ50_10565</name>
</gene>
<proteinExistence type="predicted"/>
<keyword evidence="1" id="KW-0812">Transmembrane</keyword>
<dbReference type="AlphaFoldDB" id="A0AAP4DUP9"/>
<dbReference type="EMBL" id="JAOWLV010000006">
    <property type="protein sequence ID" value="MDG4977175.1"/>
    <property type="molecule type" value="Genomic_DNA"/>
</dbReference>
<organism evidence="2 3">
    <name type="scientific">Lactococcus lactis</name>
    <dbReference type="NCBI Taxonomy" id="1358"/>
    <lineage>
        <taxon>Bacteria</taxon>
        <taxon>Bacillati</taxon>
        <taxon>Bacillota</taxon>
        <taxon>Bacilli</taxon>
        <taxon>Lactobacillales</taxon>
        <taxon>Streptococcaceae</taxon>
        <taxon>Lactococcus</taxon>
    </lineage>
</organism>
<evidence type="ECO:0000313" key="2">
    <source>
        <dbReference type="EMBL" id="MDG4977175.1"/>
    </source>
</evidence>
<name>A0AAP4DUP9_9LACT</name>
<comment type="caution">
    <text evidence="2">The sequence shown here is derived from an EMBL/GenBank/DDBJ whole genome shotgun (WGS) entry which is preliminary data.</text>
</comment>
<dbReference type="RefSeq" id="WP_139918075.1">
    <property type="nucleotide sequence ID" value="NZ_JAOWLT010000006.1"/>
</dbReference>
<sequence length="115" mass="12137">MKNVSIKEISSIVTTILTAVGAGYAGLANIWGFPFADQAVSSIAVIVSLISAVLGAFTMKKISDRSASNNVIQEAANSQEETPALDFVEPKKAEIVASKEDKIKNDIAIPKGENE</sequence>
<evidence type="ECO:0000256" key="1">
    <source>
        <dbReference type="SAM" id="Phobius"/>
    </source>
</evidence>
<reference evidence="2" key="2">
    <citation type="journal article" date="2023" name="Food Microbiol.">
        <title>Evaluation of the fermentation potential of lactic acid bacteria isolated from herbs, fruits and vegetables as starter cultures in nut-based milk alternatives.</title>
        <authorList>
            <person name="Huang W."/>
            <person name="Dong A."/>
            <person name="Pham H.T."/>
            <person name="Zhou C."/>
            <person name="Huo Z."/>
            <person name="Watjen A.P."/>
            <person name="Prakash S."/>
            <person name="Bang-Berthelsen C.H."/>
            <person name="Turner M.S."/>
        </authorList>
    </citation>
    <scope>NUCLEOTIDE SEQUENCE</scope>
    <source>
        <strain evidence="2">54</strain>
    </source>
</reference>
<reference evidence="2" key="1">
    <citation type="submission" date="2022-10" db="EMBL/GenBank/DDBJ databases">
        <authorList>
            <person name="Turner M.S."/>
            <person name="Huang W."/>
        </authorList>
    </citation>
    <scope>NUCLEOTIDE SEQUENCE</scope>
    <source>
        <strain evidence="2">54</strain>
    </source>
</reference>